<evidence type="ECO:0000256" key="1">
    <source>
        <dbReference type="SAM" id="Phobius"/>
    </source>
</evidence>
<gene>
    <name evidence="2" type="ORF">Hamer_G007886</name>
</gene>
<keyword evidence="1" id="KW-1133">Transmembrane helix</keyword>
<keyword evidence="3" id="KW-1185">Reference proteome</keyword>
<dbReference type="EMBL" id="JAHLQT010027705">
    <property type="protein sequence ID" value="KAG7162368.1"/>
    <property type="molecule type" value="Genomic_DNA"/>
</dbReference>
<feature type="transmembrane region" description="Helical" evidence="1">
    <location>
        <begin position="86"/>
        <end position="105"/>
    </location>
</feature>
<protein>
    <submittedName>
        <fullName evidence="2">Uncharacterized protein</fullName>
    </submittedName>
</protein>
<reference evidence="2" key="1">
    <citation type="journal article" date="2021" name="Sci. Adv.">
        <title>The American lobster genome reveals insights on longevity, neural, and immune adaptations.</title>
        <authorList>
            <person name="Polinski J.M."/>
            <person name="Zimin A.V."/>
            <person name="Clark K.F."/>
            <person name="Kohn A.B."/>
            <person name="Sadowski N."/>
            <person name="Timp W."/>
            <person name="Ptitsyn A."/>
            <person name="Khanna P."/>
            <person name="Romanova D.Y."/>
            <person name="Williams P."/>
            <person name="Greenwood S.J."/>
            <person name="Moroz L.L."/>
            <person name="Walt D.R."/>
            <person name="Bodnar A.G."/>
        </authorList>
    </citation>
    <scope>NUCLEOTIDE SEQUENCE</scope>
    <source>
        <strain evidence="2">GMGI-L3</strain>
    </source>
</reference>
<dbReference type="AlphaFoldDB" id="A0A8J5MSP1"/>
<evidence type="ECO:0000313" key="2">
    <source>
        <dbReference type="EMBL" id="KAG7162368.1"/>
    </source>
</evidence>
<evidence type="ECO:0000313" key="3">
    <source>
        <dbReference type="Proteomes" id="UP000747542"/>
    </source>
</evidence>
<accession>A0A8J5MSP1</accession>
<keyword evidence="1" id="KW-0472">Membrane</keyword>
<dbReference type="Proteomes" id="UP000747542">
    <property type="component" value="Unassembled WGS sequence"/>
</dbReference>
<comment type="caution">
    <text evidence="2">The sequence shown here is derived from an EMBL/GenBank/DDBJ whole genome shotgun (WGS) entry which is preliminary data.</text>
</comment>
<name>A0A8J5MSP1_HOMAM</name>
<sequence length="151" mass="16996">MLLRTIGQALNFTFKVLPTDSWEEVTRLVMERVSFMATVYHIVLPQRRLLYDYTYPYELGSTDFTMATPSLTPKWQSLYDPLAGEVWASVLGVLLLVPLLLFIITRPKHGEEFDKKISSGEAAHIVVGTLLDQSVNKQHIVSSSSRVLVAA</sequence>
<dbReference type="Gene3D" id="1.10.287.70">
    <property type="match status" value="1"/>
</dbReference>
<keyword evidence="1" id="KW-0812">Transmembrane</keyword>
<organism evidence="2 3">
    <name type="scientific">Homarus americanus</name>
    <name type="common">American lobster</name>
    <dbReference type="NCBI Taxonomy" id="6706"/>
    <lineage>
        <taxon>Eukaryota</taxon>
        <taxon>Metazoa</taxon>
        <taxon>Ecdysozoa</taxon>
        <taxon>Arthropoda</taxon>
        <taxon>Crustacea</taxon>
        <taxon>Multicrustacea</taxon>
        <taxon>Malacostraca</taxon>
        <taxon>Eumalacostraca</taxon>
        <taxon>Eucarida</taxon>
        <taxon>Decapoda</taxon>
        <taxon>Pleocyemata</taxon>
        <taxon>Astacidea</taxon>
        <taxon>Nephropoidea</taxon>
        <taxon>Nephropidae</taxon>
        <taxon>Homarus</taxon>
    </lineage>
</organism>
<proteinExistence type="predicted"/>